<dbReference type="GO" id="GO:0022857">
    <property type="term" value="F:transmembrane transporter activity"/>
    <property type="evidence" value="ECO:0007669"/>
    <property type="project" value="InterPro"/>
</dbReference>
<feature type="transmembrane region" description="Helical" evidence="6">
    <location>
        <begin position="197"/>
        <end position="216"/>
    </location>
</feature>
<dbReference type="EMBL" id="AGUD01000051">
    <property type="protein sequence ID" value="EHN11991.1"/>
    <property type="molecule type" value="Genomic_DNA"/>
</dbReference>
<dbReference type="SUPFAM" id="SSF103473">
    <property type="entry name" value="MFS general substrate transporter"/>
    <property type="match status" value="1"/>
</dbReference>
<evidence type="ECO:0000313" key="8">
    <source>
        <dbReference type="EMBL" id="EHN11991.1"/>
    </source>
</evidence>
<feature type="transmembrane region" description="Helical" evidence="6">
    <location>
        <begin position="337"/>
        <end position="356"/>
    </location>
</feature>
<dbReference type="Proteomes" id="UP000005143">
    <property type="component" value="Unassembled WGS sequence"/>
</dbReference>
<feature type="transmembrane region" description="Helical" evidence="6">
    <location>
        <begin position="103"/>
        <end position="124"/>
    </location>
</feature>
<feature type="transmembrane region" description="Helical" evidence="6">
    <location>
        <begin position="437"/>
        <end position="456"/>
    </location>
</feature>
<comment type="subcellular location">
    <subcellularLocation>
        <location evidence="1">Cell membrane</location>
        <topology evidence="1">Multi-pass membrane protein</topology>
    </subcellularLocation>
</comment>
<evidence type="ECO:0000313" key="9">
    <source>
        <dbReference type="Proteomes" id="UP000005143"/>
    </source>
</evidence>
<comment type="caution">
    <text evidence="8">The sequence shown here is derived from an EMBL/GenBank/DDBJ whole genome shotgun (WGS) entry which is preliminary data.</text>
</comment>
<feature type="domain" description="Major facilitator superfamily (MFS) profile" evidence="7">
    <location>
        <begin position="13"/>
        <end position="461"/>
    </location>
</feature>
<dbReference type="Gene3D" id="1.20.1250.20">
    <property type="entry name" value="MFS general substrate transporter like domains"/>
    <property type="match status" value="1"/>
</dbReference>
<feature type="transmembrane region" description="Helical" evidence="6">
    <location>
        <begin position="265"/>
        <end position="286"/>
    </location>
</feature>
<dbReference type="AlphaFoldDB" id="H0E2R3"/>
<dbReference type="Gene3D" id="1.20.1720.10">
    <property type="entry name" value="Multidrug resistance protein D"/>
    <property type="match status" value="1"/>
</dbReference>
<dbReference type="PANTHER" id="PTHR42718:SF9">
    <property type="entry name" value="MAJOR FACILITATOR SUPERFAMILY MULTIDRUG TRANSPORTER MFSC"/>
    <property type="match status" value="1"/>
</dbReference>
<sequence>MKSSTRRSSPNVTLAVLVLAGIVFALLQSLVAPALPDIQRETGASESTVSWMLTGYLLSASVLTPILGRLGDIHGKERVLLGVLIAFGVGALISAVANSIGLLIVGRVVQGAGGGIFPLAFAIIRDEFPRHKVAASIGLVSSLLGVGGGLGVVLAGVIVEHLSYHWLFWIPLVMIVVAAWATWRYVPESPVTAPGKISWVGAGLLSAGLALVLVSVSQASSWGWGSPRTLGLIALGLAALGLWIRSELRVRYPLVDMRVMRIRGVWTTNVVALLVGVGMYSSFILIPQLVQEPRSTGYGFGASVTAAGLFLLPATMAQLAIGPMAGWIERRFGSKSALLAGTVFGTAAYLMLWVAHAEQWQIYVASGLMGAGIGLAFAAMANLIVTSVPQDQTGIATGMNTVTRTVGGALGAQLAGTFLAGQVVATTGLPAEDGFRLGFAMCTAALLVAIAIGSLIPSRRRDGGDATTVPAAALVETRA</sequence>
<feature type="transmembrane region" description="Helical" evidence="6">
    <location>
        <begin position="298"/>
        <end position="325"/>
    </location>
</feature>
<dbReference type="RefSeq" id="WP_007571776.1">
    <property type="nucleotide sequence ID" value="NZ_AGUD01000051.1"/>
</dbReference>
<evidence type="ECO:0000256" key="6">
    <source>
        <dbReference type="SAM" id="Phobius"/>
    </source>
</evidence>
<dbReference type="GO" id="GO:0005886">
    <property type="term" value="C:plasma membrane"/>
    <property type="evidence" value="ECO:0007669"/>
    <property type="project" value="UniProtKB-SubCell"/>
</dbReference>
<feature type="transmembrane region" description="Helical" evidence="6">
    <location>
        <begin position="79"/>
        <end position="97"/>
    </location>
</feature>
<evidence type="ECO:0000259" key="7">
    <source>
        <dbReference type="PROSITE" id="PS50850"/>
    </source>
</evidence>
<feature type="transmembrane region" description="Helical" evidence="6">
    <location>
        <begin position="49"/>
        <end position="67"/>
    </location>
</feature>
<feature type="transmembrane region" description="Helical" evidence="6">
    <location>
        <begin position="222"/>
        <end position="244"/>
    </location>
</feature>
<evidence type="ECO:0000256" key="5">
    <source>
        <dbReference type="ARBA" id="ARBA00023136"/>
    </source>
</evidence>
<keyword evidence="9" id="KW-1185">Reference proteome</keyword>
<dbReference type="InterPro" id="IPR036259">
    <property type="entry name" value="MFS_trans_sf"/>
</dbReference>
<name>H0E2R3_9ACTN</name>
<dbReference type="InterPro" id="IPR011701">
    <property type="entry name" value="MFS"/>
</dbReference>
<proteinExistence type="predicted"/>
<reference evidence="8 9" key="1">
    <citation type="journal article" date="2013" name="Biodegradation">
        <title>Quantitative proteomic analysis of ibuprofen-degrading Patulibacter sp. strain I11.</title>
        <authorList>
            <person name="Almeida B."/>
            <person name="Kjeldal H."/>
            <person name="Lolas I."/>
            <person name="Knudsen A.D."/>
            <person name="Carvalho G."/>
            <person name="Nielsen K.L."/>
            <person name="Barreto Crespo M.T."/>
            <person name="Stensballe A."/>
            <person name="Nielsen J.L."/>
        </authorList>
    </citation>
    <scope>NUCLEOTIDE SEQUENCE [LARGE SCALE GENOMIC DNA]</scope>
    <source>
        <strain evidence="8 9">I11</strain>
    </source>
</reference>
<dbReference type="Pfam" id="PF07690">
    <property type="entry name" value="MFS_1"/>
    <property type="match status" value="1"/>
</dbReference>
<protein>
    <submittedName>
        <fullName evidence="8">Putative membrane transport protein</fullName>
    </submittedName>
</protein>
<keyword evidence="5 6" id="KW-0472">Membrane</keyword>
<dbReference type="PANTHER" id="PTHR42718">
    <property type="entry name" value="MAJOR FACILITATOR SUPERFAMILY MULTIDRUG TRANSPORTER MFSC"/>
    <property type="match status" value="1"/>
</dbReference>
<gene>
    <name evidence="8" type="ORF">PAI11_10760</name>
</gene>
<evidence type="ECO:0000256" key="2">
    <source>
        <dbReference type="ARBA" id="ARBA00022448"/>
    </source>
</evidence>
<organism evidence="8 9">
    <name type="scientific">Patulibacter medicamentivorans</name>
    <dbReference type="NCBI Taxonomy" id="1097667"/>
    <lineage>
        <taxon>Bacteria</taxon>
        <taxon>Bacillati</taxon>
        <taxon>Actinomycetota</taxon>
        <taxon>Thermoleophilia</taxon>
        <taxon>Solirubrobacterales</taxon>
        <taxon>Patulibacteraceae</taxon>
        <taxon>Patulibacter</taxon>
    </lineage>
</organism>
<evidence type="ECO:0000256" key="3">
    <source>
        <dbReference type="ARBA" id="ARBA00022692"/>
    </source>
</evidence>
<keyword evidence="2" id="KW-0813">Transport</keyword>
<feature type="transmembrane region" description="Helical" evidence="6">
    <location>
        <begin position="406"/>
        <end position="425"/>
    </location>
</feature>
<dbReference type="PROSITE" id="PS50850">
    <property type="entry name" value="MFS"/>
    <property type="match status" value="1"/>
</dbReference>
<keyword evidence="4 6" id="KW-1133">Transmembrane helix</keyword>
<keyword evidence="3 6" id="KW-0812">Transmembrane</keyword>
<dbReference type="InterPro" id="IPR020846">
    <property type="entry name" value="MFS_dom"/>
</dbReference>
<feature type="transmembrane region" description="Helical" evidence="6">
    <location>
        <begin position="136"/>
        <end position="158"/>
    </location>
</feature>
<feature type="transmembrane region" description="Helical" evidence="6">
    <location>
        <begin position="362"/>
        <end position="385"/>
    </location>
</feature>
<accession>H0E2R3</accession>
<feature type="transmembrane region" description="Helical" evidence="6">
    <location>
        <begin position="164"/>
        <end position="185"/>
    </location>
</feature>
<dbReference type="OrthoDB" id="4484751at2"/>
<evidence type="ECO:0000256" key="1">
    <source>
        <dbReference type="ARBA" id="ARBA00004651"/>
    </source>
</evidence>
<evidence type="ECO:0000256" key="4">
    <source>
        <dbReference type="ARBA" id="ARBA00022989"/>
    </source>
</evidence>
<dbReference type="CDD" id="cd17504">
    <property type="entry name" value="MFS_MMR_MDR_like"/>
    <property type="match status" value="1"/>
</dbReference>
<dbReference type="PATRIC" id="fig|1097667.3.peg.1074"/>